<organism evidence="3 4">
    <name type="scientific">Candidatus Scatoplasma merdavium</name>
    <dbReference type="NCBI Taxonomy" id="2840932"/>
    <lineage>
        <taxon>Bacteria</taxon>
        <taxon>Bacillati</taxon>
        <taxon>Bacillota</taxon>
        <taxon>Bacilli</taxon>
        <taxon>Bacillales</taxon>
        <taxon>Candidatus Scatoplasma</taxon>
    </lineage>
</organism>
<dbReference type="GO" id="GO:0003677">
    <property type="term" value="F:DNA binding"/>
    <property type="evidence" value="ECO:0007669"/>
    <property type="project" value="InterPro"/>
</dbReference>
<dbReference type="InterPro" id="IPR011010">
    <property type="entry name" value="DNA_brk_join_enz"/>
</dbReference>
<dbReference type="AlphaFoldDB" id="A0A9D9D600"/>
<evidence type="ECO:0000259" key="2">
    <source>
        <dbReference type="PROSITE" id="PS51898"/>
    </source>
</evidence>
<protein>
    <submittedName>
        <fullName evidence="3">Tyrosine-type recombinase/integrase</fullName>
    </submittedName>
</protein>
<dbReference type="CDD" id="cd00798">
    <property type="entry name" value="INT_XerDC_C"/>
    <property type="match status" value="1"/>
</dbReference>
<dbReference type="PANTHER" id="PTHR30349:SF81">
    <property type="entry name" value="TYROSINE RECOMBINASE XERC"/>
    <property type="match status" value="1"/>
</dbReference>
<name>A0A9D9D600_9BACL</name>
<dbReference type="PROSITE" id="PS51898">
    <property type="entry name" value="TYR_RECOMBINASE"/>
    <property type="match status" value="1"/>
</dbReference>
<evidence type="ECO:0000313" key="3">
    <source>
        <dbReference type="EMBL" id="MBO8414229.1"/>
    </source>
</evidence>
<proteinExistence type="predicted"/>
<dbReference type="Proteomes" id="UP000823629">
    <property type="component" value="Unassembled WGS sequence"/>
</dbReference>
<dbReference type="Gene3D" id="1.10.443.10">
    <property type="entry name" value="Intergrase catalytic core"/>
    <property type="match status" value="1"/>
</dbReference>
<accession>A0A9D9D600</accession>
<keyword evidence="1" id="KW-0233">DNA recombination</keyword>
<dbReference type="EMBL" id="JADING010000056">
    <property type="protein sequence ID" value="MBO8414229.1"/>
    <property type="molecule type" value="Genomic_DNA"/>
</dbReference>
<evidence type="ECO:0000313" key="4">
    <source>
        <dbReference type="Proteomes" id="UP000823629"/>
    </source>
</evidence>
<gene>
    <name evidence="3" type="ORF">IAC78_01945</name>
</gene>
<feature type="domain" description="Tyr recombinase" evidence="2">
    <location>
        <begin position="1"/>
        <end position="175"/>
    </location>
</feature>
<dbReference type="GO" id="GO:0006310">
    <property type="term" value="P:DNA recombination"/>
    <property type="evidence" value="ECO:0007669"/>
    <property type="project" value="UniProtKB-KW"/>
</dbReference>
<dbReference type="InterPro" id="IPR013762">
    <property type="entry name" value="Integrase-like_cat_sf"/>
</dbReference>
<reference evidence="3" key="1">
    <citation type="submission" date="2020-10" db="EMBL/GenBank/DDBJ databases">
        <authorList>
            <person name="Gilroy R."/>
        </authorList>
    </citation>
    <scope>NUCLEOTIDE SEQUENCE</scope>
    <source>
        <strain evidence="3">1748</strain>
    </source>
</reference>
<dbReference type="InterPro" id="IPR002104">
    <property type="entry name" value="Integrase_catalytic"/>
</dbReference>
<comment type="caution">
    <text evidence="3">The sequence shown here is derived from an EMBL/GenBank/DDBJ whole genome shotgun (WGS) entry which is preliminary data.</text>
</comment>
<dbReference type="Pfam" id="PF00589">
    <property type="entry name" value="Phage_integrase"/>
    <property type="match status" value="1"/>
</dbReference>
<dbReference type="GO" id="GO:0015074">
    <property type="term" value="P:DNA integration"/>
    <property type="evidence" value="ECO:0007669"/>
    <property type="project" value="InterPro"/>
</dbReference>
<reference evidence="3" key="2">
    <citation type="journal article" date="2021" name="PeerJ">
        <title>Extensive microbial diversity within the chicken gut microbiome revealed by metagenomics and culture.</title>
        <authorList>
            <person name="Gilroy R."/>
            <person name="Ravi A."/>
            <person name="Getino M."/>
            <person name="Pursley I."/>
            <person name="Horton D.L."/>
            <person name="Alikhan N.F."/>
            <person name="Baker D."/>
            <person name="Gharbi K."/>
            <person name="Hall N."/>
            <person name="Watson M."/>
            <person name="Adriaenssens E.M."/>
            <person name="Foster-Nyarko E."/>
            <person name="Jarju S."/>
            <person name="Secka A."/>
            <person name="Antonio M."/>
            <person name="Oren A."/>
            <person name="Chaudhuri R.R."/>
            <person name="La Ragione R."/>
            <person name="Hildebrand F."/>
            <person name="Pallen M.J."/>
        </authorList>
    </citation>
    <scope>NUCLEOTIDE SEQUENCE</scope>
    <source>
        <strain evidence="3">1748</strain>
    </source>
</reference>
<evidence type="ECO:0000256" key="1">
    <source>
        <dbReference type="ARBA" id="ARBA00023172"/>
    </source>
</evidence>
<sequence length="180" mass="20671">EEVEALFEAVDLSNPSEYRDRAMLETCYASGLRVSELVSLERGNVNFEYGYIKIRGKGNKERLVPISDYALEFISTYVNKIRAKNPGARTKYLFLNRQGKPLSRIYFFKQIKKYAAKAGIEMNISPHTLRHSFATHLLENGANLKQVQQMLGHVKIETTEIYTHVSSKRITSLYDKIMNS</sequence>
<dbReference type="PANTHER" id="PTHR30349">
    <property type="entry name" value="PHAGE INTEGRASE-RELATED"/>
    <property type="match status" value="1"/>
</dbReference>
<dbReference type="SUPFAM" id="SSF56349">
    <property type="entry name" value="DNA breaking-rejoining enzymes"/>
    <property type="match status" value="1"/>
</dbReference>
<feature type="non-terminal residue" evidence="3">
    <location>
        <position position="1"/>
    </location>
</feature>
<dbReference type="InterPro" id="IPR050090">
    <property type="entry name" value="Tyrosine_recombinase_XerCD"/>
</dbReference>